<evidence type="ECO:0000256" key="3">
    <source>
        <dbReference type="ARBA" id="ARBA00022475"/>
    </source>
</evidence>
<dbReference type="GO" id="GO:0015213">
    <property type="term" value="F:uridine transmembrane transporter activity"/>
    <property type="evidence" value="ECO:0007669"/>
    <property type="project" value="TreeGrafter"/>
</dbReference>
<dbReference type="RefSeq" id="WP_213494392.1">
    <property type="nucleotide sequence ID" value="NZ_CP074694.1"/>
</dbReference>
<protein>
    <submittedName>
        <fullName evidence="9">MFS transporter</fullName>
    </submittedName>
</protein>
<feature type="transmembrane region" description="Helical" evidence="7">
    <location>
        <begin position="230"/>
        <end position="249"/>
    </location>
</feature>
<keyword evidence="6 7" id="KW-0472">Membrane</keyword>
<keyword evidence="3" id="KW-1003">Cell membrane</keyword>
<evidence type="ECO:0000313" key="10">
    <source>
        <dbReference type="Proteomes" id="UP000676194"/>
    </source>
</evidence>
<dbReference type="PROSITE" id="PS50850">
    <property type="entry name" value="MFS"/>
    <property type="match status" value="1"/>
</dbReference>
<keyword evidence="2" id="KW-0813">Transport</keyword>
<dbReference type="Proteomes" id="UP000676194">
    <property type="component" value="Chromosome"/>
</dbReference>
<keyword evidence="5 7" id="KW-1133">Transmembrane helix</keyword>
<feature type="transmembrane region" description="Helical" evidence="7">
    <location>
        <begin position="435"/>
        <end position="456"/>
    </location>
</feature>
<dbReference type="GO" id="GO:0005886">
    <property type="term" value="C:plasma membrane"/>
    <property type="evidence" value="ECO:0007669"/>
    <property type="project" value="UniProtKB-SubCell"/>
</dbReference>
<feature type="transmembrane region" description="Helical" evidence="7">
    <location>
        <begin position="369"/>
        <end position="387"/>
    </location>
</feature>
<sequence length="485" mass="53997">MEPASNRLRLSVMMFGLYLIVGAWAVTLATYLISSPLLGGLSFSAKYVSWIYNTWAFGGLLAPIFIGLLADRLFAVQRLLALFSFLGGALLIFVALWCESQQANIESIYRDLTQAITIENRPMLDLQMEMLADPQALDPELKQKLIAEQRNLLEDPRLSETVDHAFYTLFGLMFCYCFCCIMTIGCSNVMGFRNLAEPQKNYGRIRLFGTVGWIFAGLIVAFSGTAISHFPLFFAAGLSFVMGVYHLTLPHTPPLGQGKTLGEAFGLPALQLFRERPFRILLGSVFLMSMVQQFYGVYANKFLNDLHLPRPAGFQTIAQVGEVLCMAILPWVVDHWGMRKTMLAGLLGWTLRNALFSTCEVSIVSFVGLPIHGLSFAFFFVTAMIYVDRQAPRKLRASSQGIFTFISSGMGVLSGNMLAAWVVKLNTQGEMINWQPVWVVPMLMSAGVLVFFWIGFRPQLDKVHLEPGEAGKHLVEDIEELASAS</sequence>
<gene>
    <name evidence="9" type="ORF">KIH39_16880</name>
</gene>
<dbReference type="Gene3D" id="1.20.1250.20">
    <property type="entry name" value="MFS general substrate transporter like domains"/>
    <property type="match status" value="1"/>
</dbReference>
<dbReference type="KEGG" id="tsph:KIH39_16880"/>
<dbReference type="InterPro" id="IPR020846">
    <property type="entry name" value="MFS_dom"/>
</dbReference>
<feature type="transmembrane region" description="Helical" evidence="7">
    <location>
        <begin position="399"/>
        <end position="423"/>
    </location>
</feature>
<dbReference type="Pfam" id="PF03825">
    <property type="entry name" value="Nuc_H_symport"/>
    <property type="match status" value="2"/>
</dbReference>
<dbReference type="EMBL" id="CP074694">
    <property type="protein sequence ID" value="QVL30521.1"/>
    <property type="molecule type" value="Genomic_DNA"/>
</dbReference>
<dbReference type="PANTHER" id="PTHR23522">
    <property type="entry name" value="BLL5896 PROTEIN"/>
    <property type="match status" value="1"/>
</dbReference>
<feature type="transmembrane region" description="Helical" evidence="7">
    <location>
        <begin position="205"/>
        <end position="224"/>
    </location>
</feature>
<evidence type="ECO:0000256" key="1">
    <source>
        <dbReference type="ARBA" id="ARBA00004651"/>
    </source>
</evidence>
<dbReference type="AlphaFoldDB" id="A0A8E6EWT8"/>
<evidence type="ECO:0000259" key="8">
    <source>
        <dbReference type="PROSITE" id="PS50850"/>
    </source>
</evidence>
<dbReference type="SUPFAM" id="SSF103473">
    <property type="entry name" value="MFS general substrate transporter"/>
    <property type="match status" value="1"/>
</dbReference>
<feature type="transmembrane region" description="Helical" evidence="7">
    <location>
        <begin position="280"/>
        <end position="300"/>
    </location>
</feature>
<feature type="domain" description="Major facilitator superfamily (MFS) profile" evidence="8">
    <location>
        <begin position="232"/>
        <end position="485"/>
    </location>
</feature>
<dbReference type="PANTHER" id="PTHR23522:SF4">
    <property type="entry name" value="NUCLEOSIDE PERMEASE NUPG-RELATED"/>
    <property type="match status" value="1"/>
</dbReference>
<dbReference type="InterPro" id="IPR036259">
    <property type="entry name" value="MFS_trans_sf"/>
</dbReference>
<keyword evidence="4 7" id="KW-0812">Transmembrane</keyword>
<evidence type="ECO:0000256" key="2">
    <source>
        <dbReference type="ARBA" id="ARBA00022448"/>
    </source>
</evidence>
<organism evidence="9 10">
    <name type="scientific">Telmatocola sphagniphila</name>
    <dbReference type="NCBI Taxonomy" id="1123043"/>
    <lineage>
        <taxon>Bacteria</taxon>
        <taxon>Pseudomonadati</taxon>
        <taxon>Planctomycetota</taxon>
        <taxon>Planctomycetia</taxon>
        <taxon>Gemmatales</taxon>
        <taxon>Gemmataceae</taxon>
    </lineage>
</organism>
<feature type="transmembrane region" description="Helical" evidence="7">
    <location>
        <begin position="50"/>
        <end position="70"/>
    </location>
</feature>
<dbReference type="GO" id="GO:0015212">
    <property type="term" value="F:cytidine transmembrane transporter activity"/>
    <property type="evidence" value="ECO:0007669"/>
    <property type="project" value="TreeGrafter"/>
</dbReference>
<evidence type="ECO:0000256" key="7">
    <source>
        <dbReference type="SAM" id="Phobius"/>
    </source>
</evidence>
<feature type="transmembrane region" description="Helical" evidence="7">
    <location>
        <begin position="12"/>
        <end position="38"/>
    </location>
</feature>
<accession>A0A8E6EWT8</accession>
<feature type="transmembrane region" description="Helical" evidence="7">
    <location>
        <begin position="165"/>
        <end position="184"/>
    </location>
</feature>
<feature type="transmembrane region" description="Helical" evidence="7">
    <location>
        <begin position="312"/>
        <end position="332"/>
    </location>
</feature>
<reference evidence="9" key="1">
    <citation type="submission" date="2021-05" db="EMBL/GenBank/DDBJ databases">
        <title>Complete genome sequence of the cellulolytic planctomycete Telmatocola sphagniphila SP2T and characterization of the first cellulase from planctomycetes.</title>
        <authorList>
            <person name="Rakitin A.L."/>
            <person name="Beletsky A.V."/>
            <person name="Naumoff D.G."/>
            <person name="Kulichevskaya I.S."/>
            <person name="Mardanov A.V."/>
            <person name="Ravin N.V."/>
            <person name="Dedysh S.N."/>
        </authorList>
    </citation>
    <scope>NUCLEOTIDE SEQUENCE</scope>
    <source>
        <strain evidence="9">SP2T</strain>
    </source>
</reference>
<name>A0A8E6EWT8_9BACT</name>
<feature type="transmembrane region" description="Helical" evidence="7">
    <location>
        <begin position="79"/>
        <end position="97"/>
    </location>
</feature>
<evidence type="ECO:0000256" key="5">
    <source>
        <dbReference type="ARBA" id="ARBA00022989"/>
    </source>
</evidence>
<comment type="subcellular location">
    <subcellularLocation>
        <location evidence="1">Cell membrane</location>
        <topology evidence="1">Multi-pass membrane protein</topology>
    </subcellularLocation>
</comment>
<evidence type="ECO:0000256" key="4">
    <source>
        <dbReference type="ARBA" id="ARBA00022692"/>
    </source>
</evidence>
<keyword evidence="10" id="KW-1185">Reference proteome</keyword>
<evidence type="ECO:0000256" key="6">
    <source>
        <dbReference type="ARBA" id="ARBA00023136"/>
    </source>
</evidence>
<dbReference type="InterPro" id="IPR004740">
    <property type="entry name" value="Nuc_H_symport"/>
</dbReference>
<evidence type="ECO:0000313" key="9">
    <source>
        <dbReference type="EMBL" id="QVL30521.1"/>
    </source>
</evidence>
<proteinExistence type="predicted"/>